<evidence type="ECO:0000313" key="2">
    <source>
        <dbReference type="Proteomes" id="UP000586947"/>
    </source>
</evidence>
<dbReference type="RefSeq" id="WP_184175376.1">
    <property type="nucleotide sequence ID" value="NZ_BMNF01000006.1"/>
</dbReference>
<accession>A0A840VSS0</accession>
<reference evidence="1 2" key="1">
    <citation type="submission" date="2020-08" db="EMBL/GenBank/DDBJ databases">
        <title>Sequencing the genomes of 1000 actinobacteria strains.</title>
        <authorList>
            <person name="Klenk H.-P."/>
        </authorList>
    </citation>
    <scope>NUCLEOTIDE SEQUENCE [LARGE SCALE GENOMIC DNA]</scope>
    <source>
        <strain evidence="1 2">DSM 103125</strain>
    </source>
</reference>
<name>A0A840VSS0_9ACTN</name>
<protein>
    <submittedName>
        <fullName evidence="1">Uncharacterized protein</fullName>
    </submittedName>
</protein>
<proteinExistence type="predicted"/>
<keyword evidence="2" id="KW-1185">Reference proteome</keyword>
<comment type="caution">
    <text evidence="1">The sequence shown here is derived from an EMBL/GenBank/DDBJ whole genome shotgun (WGS) entry which is preliminary data.</text>
</comment>
<organism evidence="1 2">
    <name type="scientific">Micromonospora parathelypteridis</name>
    <dbReference type="NCBI Taxonomy" id="1839617"/>
    <lineage>
        <taxon>Bacteria</taxon>
        <taxon>Bacillati</taxon>
        <taxon>Actinomycetota</taxon>
        <taxon>Actinomycetes</taxon>
        <taxon>Micromonosporales</taxon>
        <taxon>Micromonosporaceae</taxon>
        <taxon>Micromonospora</taxon>
    </lineage>
</organism>
<dbReference type="EMBL" id="JACHDP010000001">
    <property type="protein sequence ID" value="MBB5475610.1"/>
    <property type="molecule type" value="Genomic_DNA"/>
</dbReference>
<dbReference type="Proteomes" id="UP000586947">
    <property type="component" value="Unassembled WGS sequence"/>
</dbReference>
<sequence>MEFVLDPPRGVGPLSLGMTIDEARGALETLGRLTPTAYGELALHLPSGLGFSVGFGVGPTRGRVNAIEVWRPHEQDVVRYRDVDVFGLPALEVVERLRRHVDIEPNEEDDGFTARKLYLALWRPFAEDDDPDEEQGHFFQSAFLARPGYDDTPAEAAARLAAGHEPGY</sequence>
<gene>
    <name evidence="1" type="ORF">HNR20_000115</name>
</gene>
<evidence type="ECO:0000313" key="1">
    <source>
        <dbReference type="EMBL" id="MBB5475610.1"/>
    </source>
</evidence>
<dbReference type="AlphaFoldDB" id="A0A840VSS0"/>